<dbReference type="OMA" id="GTGNMCK"/>
<evidence type="ECO:0000256" key="1">
    <source>
        <dbReference type="SAM" id="Coils"/>
    </source>
</evidence>
<feature type="compositionally biased region" description="Low complexity" evidence="2">
    <location>
        <begin position="2692"/>
        <end position="2701"/>
    </location>
</feature>
<keyword evidence="1" id="KW-0175">Coiled coil</keyword>
<feature type="coiled-coil region" evidence="1">
    <location>
        <begin position="1207"/>
        <end position="1248"/>
    </location>
</feature>
<comment type="caution">
    <text evidence="4">The sequence shown here is derived from an EMBL/GenBank/DDBJ whole genome shotgun (WGS) entry which is preliminary data.</text>
</comment>
<feature type="coiled-coil region" evidence="1">
    <location>
        <begin position="1364"/>
        <end position="1417"/>
    </location>
</feature>
<dbReference type="EMBL" id="BDQF01000015">
    <property type="protein sequence ID" value="GAW83885.1"/>
    <property type="molecule type" value="Genomic_DNA"/>
</dbReference>
<feature type="region of interest" description="Disordered" evidence="2">
    <location>
        <begin position="2677"/>
        <end position="2703"/>
    </location>
</feature>
<feature type="region of interest" description="Disordered" evidence="2">
    <location>
        <begin position="2640"/>
        <end position="2663"/>
    </location>
</feature>
<evidence type="ECO:0000313" key="4">
    <source>
        <dbReference type="EMBL" id="GAW83885.1"/>
    </source>
</evidence>
<accession>A0A1Y1JQV3</accession>
<feature type="coiled-coil region" evidence="1">
    <location>
        <begin position="1813"/>
        <end position="1850"/>
    </location>
</feature>
<name>A0A1Y1JQV3_PLAGO</name>
<evidence type="ECO:0000313" key="5">
    <source>
        <dbReference type="Proteomes" id="UP000195521"/>
    </source>
</evidence>
<dbReference type="GeneID" id="39750633"/>
<proteinExistence type="predicted"/>
<evidence type="ECO:0000256" key="3">
    <source>
        <dbReference type="SAM" id="Phobius"/>
    </source>
</evidence>
<keyword evidence="5" id="KW-1185">Reference proteome</keyword>
<protein>
    <submittedName>
        <fullName evidence="4">Reticulocyte binding protein 3</fullName>
    </submittedName>
</protein>
<feature type="transmembrane region" description="Helical" evidence="3">
    <location>
        <begin position="2708"/>
        <end position="2727"/>
    </location>
</feature>
<keyword evidence="3" id="KW-0812">Transmembrane</keyword>
<sequence>MDNVLWNHSEKAIYPINSNWWEKNELKNRNRKNKNLKKHNLLPEEKVDKKDGTVDVKDSAESWIFKNKSLVDSREKIISGNPSYPAYIKKSNTHGFDIHSGFNERIIGNGFNGSKNSFIQNVDNGNIENDFLDHFELIGTDGEIIFSFEPYYVDIYSCSEILHFINNKNITNFGENYDHNNSYDKNALTKDLRIQNLYNQVKLPITHCISEKVKILNKIHNLELPNRKDHENVSGAENSISYYLLVSEYTECLKKHSVDINREILKVKKSIEDEYGKKYCPNECNSSVYYENIHLFLMFLNNNADVLYNSIISDATEFLNSSTGAITIIEKIIGFNSVINSIKIIQYEFNNIIKNFNYHIKNIKNSVEKIKACDKTENSTIFNKETLVERSFDLAKNMSIYTFNNEMFNRIKSLYDLKKSKFMELFVLLKEILEDKINSFAESVAFQNKYDSIANDIEFTLAFTKDLHSKNSKNIKMYEGNQGLEAIIVRNKFKEKLLTLDRYIEKIEDSYNIIKSKYVIIMSAKSLIGELKSEFKSSLFEEGKFNDLTRIMETIINKINEINEGVDIIHKNYYNFKLIEVQIENISTSVNGYINEINVLKSKGSTNGHIREEIVHKMLYISENINNLKKITALEEKADENIARIDELIMKTSLDINEIINKKSGAYNNIKMIIKHLYRGDLKKFLDEMSLKIDKYRNNISQGSSTDELDNVLNDIKDDYEKMKSVKCDSISESLQNITNDLNIILDAKEEIIKMQIGDMNEKLKNSLQQFKSAYDKLKVSIIEYKNEKGKIEEHKTTIMNKEKTFFDKSYDKDDDMLEGKDAYENFVKYKDNFVKRRSKLFEEFHIAKEALKKSKVYLLSYVVIPEKYNIINDAKNKDLHDLTKEINNKDIDKKIQEYEEEFSNNNKLCDNIIKEIETSNKNYNNLKLINRSIKECSMDNELIDQLIKKKNALREGILSELKELDAVIDMEQNMKEKLKVKLNGANNNVDDKLKNDVLTELKTKINNILDFYKNSKEKYKELSETDLIKIKNNDEWMSAKKLLSDLNIEYEVLKKQVDDLINNTNSNVIKWIDNKIQEKNKEIDEKVVKHVNSFDDIIAKSKLYTFITHIDHYKNEDNKEKAKTFNTELEGFVQKINTQKEELKKIKEKSTQYLAQANIKKSENTELKDKKKAIKDIYEQISKVYEELNSTLGKIVTLQDLEKIELKVEKNEIDDLYKQITDEEKKSEEYMKEIESCKKVIDEKKSEESNEKLLNTDFFKFSEFYNKASSSHSTITTHLNELKSVIQKYNENEKISEVRGIKKKTVDCLRLILTNNSTLHGALEDIQNVKDVLLEVNFTDIINITENDYKEVERYSNLMKTEHEKSEALIKELDAKYTNVTNKKNEINKNLSNQHIDEFMKEIMQYRDEVVKKKKEMDTFLKNSSEYMEKALVHYHNAYRRKNKILILREKGGSNFQDVDIDKINNSVNESKKLSDDVVAKEGHMKEHGNRYIQHEQNIITLLKEASVMQIKIQHEKEKDKVTSIMKEINELQSYIERKVNESEYKLEECKKQSVISAGADILDNDMSKDAYISVKFNLEQIEYYLLHLKDIKESAKNILSNSTKLNDSIQGGLSTIEGNDSLDILKTEESPFMENLKKIENEKKLMDDEKTNVDMVHERVIKIENELEKSKKRYEEGILKKIKERADNKKKMIESTIESLKLIEPHFTEMYNELYLKEYNIKEKFLGYQNEMQKLYDEFNESYKKIETNATTVAQDSVKYDNAKKLREEAQAAEMITNSKEENAKMNLNKWKQHEFMNFILQTNEYLDKIMKACEEDNTKMSQENAQIEKIIKKIRKLKNEKSAIKSLQEVKMKNNEIKIDTEKCNKNKSHNTFGKMIKSSNFMGIKIFTNLGFELTPEMNIETISQTNSELKYESEVEIKPDNDVKLDYYKNLQVAYGYIQKIFKYSEHTARKQEEIDGWIKEGNNIYHDIKTSNELETILKYTKYKGNVTLNNINDVLSKSTQLRGLKCHIENYNNILENSEITKFKQLSDDYNKEKDDYLIKLKMDEIDKEFKSIMINVESLEKEFEKVREQESHSEIINDENSQIVEIHKKIDNLNSRVIPIVNSLNKLLIKGKSCEMSFYASITGNINAEISSDARVMNNLKENSEKDIEYIKKKFNIINDDIRALNKNFQSSRLNNYQLSNLEEAIKHSNDLNAKEKEATEIINDMKKEFIDVSREVEMNSLNDSIKKIIEQFVKVKDKIKQVKDIYKNINIVKLRDMDDNLDKYLEVAKFFRNILDTQNNKFSQNHEVLKDVEKNITENVEELKSIINVYTLQSIEKFNRLNKSIEVNMQKFHEIEEVSNNDEKQVKACIENISHIINRGNNLFTDLNDYDVTSNSVLKEDKEITNTRKDYIAKIKEKVNNMIKELQNLLDENIEKNKSREQIIEYLSRSIRELWKSVNDVKIIYSQKFPENDDYFQLNNYLNDIKDIMNEIVVDGSIEEYINKVSQNIQEQIDHVQKYPNIEYIMKTKENMLSYNEVSNNILQSLNSALDKIALKKHDMDNIFSVISVNMKNSLYMNTKKYINEADDIFNKLKMDKHKLEAFINNIRQKIIQLEEEKGKLKANRVSDDLNGNTKNAISDEDDELSNEFIADSGVNRNQDEQNSVTTDSEEGFNDSFHTMQGLNKYNKNIDKSSYNSQEGDSDSGSSNSRGKNSGKRNFYAGGFMLVFIICSVAGFTITNYKQYEIEEADLEPNDYLENDIDINEREKEEFIEFTINESEEYD</sequence>
<gene>
    <name evidence="4" type="ORF">PGO_146850</name>
</gene>
<dbReference type="OrthoDB" id="386780at2759"/>
<feature type="compositionally biased region" description="Polar residues" evidence="2">
    <location>
        <begin position="2677"/>
        <end position="2688"/>
    </location>
</feature>
<feature type="coiled-coil region" evidence="1">
    <location>
        <begin position="889"/>
        <end position="916"/>
    </location>
</feature>
<feature type="coiled-coil region" evidence="1">
    <location>
        <begin position="2050"/>
        <end position="2104"/>
    </location>
</feature>
<dbReference type="RefSeq" id="XP_028546474.1">
    <property type="nucleotide sequence ID" value="XM_028690673.1"/>
</dbReference>
<feature type="coiled-coil region" evidence="1">
    <location>
        <begin position="2187"/>
        <end position="2217"/>
    </location>
</feature>
<dbReference type="Proteomes" id="UP000195521">
    <property type="component" value="Unassembled WGS sequence"/>
</dbReference>
<feature type="coiled-coil region" evidence="1">
    <location>
        <begin position="2586"/>
        <end position="2613"/>
    </location>
</feature>
<feature type="compositionally biased region" description="Polar residues" evidence="2">
    <location>
        <begin position="2644"/>
        <end position="2656"/>
    </location>
</feature>
<reference evidence="5" key="1">
    <citation type="submission" date="2017-04" db="EMBL/GenBank/DDBJ databases">
        <title>Plasmodium gonderi genome.</title>
        <authorList>
            <person name="Arisue N."/>
            <person name="Honma H."/>
            <person name="Kawai S."/>
            <person name="Tougan T."/>
            <person name="Tanabe K."/>
            <person name="Horii T."/>
        </authorList>
    </citation>
    <scope>NUCLEOTIDE SEQUENCE [LARGE SCALE GENOMIC DNA]</scope>
    <source>
        <strain evidence="5">ATCC 30045</strain>
    </source>
</reference>
<keyword evidence="3" id="KW-0472">Membrane</keyword>
<feature type="coiled-coil region" evidence="1">
    <location>
        <begin position="962"/>
        <end position="996"/>
    </location>
</feature>
<keyword evidence="3" id="KW-1133">Transmembrane helix</keyword>
<feature type="coiled-coil region" evidence="1">
    <location>
        <begin position="2401"/>
        <end position="2428"/>
    </location>
</feature>
<feature type="coiled-coil region" evidence="1">
    <location>
        <begin position="1130"/>
        <end position="1157"/>
    </location>
</feature>
<organism evidence="4 5">
    <name type="scientific">Plasmodium gonderi</name>
    <dbReference type="NCBI Taxonomy" id="77519"/>
    <lineage>
        <taxon>Eukaryota</taxon>
        <taxon>Sar</taxon>
        <taxon>Alveolata</taxon>
        <taxon>Apicomplexa</taxon>
        <taxon>Aconoidasida</taxon>
        <taxon>Haemosporida</taxon>
        <taxon>Plasmodiidae</taxon>
        <taxon>Plasmodium</taxon>
        <taxon>Plasmodium (Plasmodium)</taxon>
    </lineage>
</organism>
<evidence type="ECO:0000256" key="2">
    <source>
        <dbReference type="SAM" id="MobiDB-lite"/>
    </source>
</evidence>
<feature type="coiled-coil region" evidence="1">
    <location>
        <begin position="761"/>
        <end position="788"/>
    </location>
</feature>